<reference evidence="1 2" key="1">
    <citation type="submission" date="2016-03" db="EMBL/GenBank/DDBJ databases">
        <title>EvidentialGene: Evidence-directed Construction of Genes on Genomes.</title>
        <authorList>
            <person name="Gilbert D.G."/>
            <person name="Choi J.-H."/>
            <person name="Mockaitis K."/>
            <person name="Colbourne J."/>
            <person name="Pfrender M."/>
        </authorList>
    </citation>
    <scope>NUCLEOTIDE SEQUENCE [LARGE SCALE GENOMIC DNA]</scope>
    <source>
        <strain evidence="1 2">Xinb3</strain>
        <tissue evidence="1">Complete organism</tissue>
    </source>
</reference>
<gene>
    <name evidence="1" type="ORF">APZ42_025774</name>
</gene>
<proteinExistence type="predicted"/>
<dbReference type="AlphaFoldDB" id="A0A162DCL8"/>
<dbReference type="Proteomes" id="UP000076858">
    <property type="component" value="Unassembled WGS sequence"/>
</dbReference>
<comment type="caution">
    <text evidence="1">The sequence shown here is derived from an EMBL/GenBank/DDBJ whole genome shotgun (WGS) entry which is preliminary data.</text>
</comment>
<organism evidence="1 2">
    <name type="scientific">Daphnia magna</name>
    <dbReference type="NCBI Taxonomy" id="35525"/>
    <lineage>
        <taxon>Eukaryota</taxon>
        <taxon>Metazoa</taxon>
        <taxon>Ecdysozoa</taxon>
        <taxon>Arthropoda</taxon>
        <taxon>Crustacea</taxon>
        <taxon>Branchiopoda</taxon>
        <taxon>Diplostraca</taxon>
        <taxon>Cladocera</taxon>
        <taxon>Anomopoda</taxon>
        <taxon>Daphniidae</taxon>
        <taxon>Daphnia</taxon>
    </lineage>
</organism>
<dbReference type="EMBL" id="LRGB01001937">
    <property type="protein sequence ID" value="KZS09944.1"/>
    <property type="molecule type" value="Genomic_DNA"/>
</dbReference>
<evidence type="ECO:0000313" key="2">
    <source>
        <dbReference type="Proteomes" id="UP000076858"/>
    </source>
</evidence>
<keyword evidence="2" id="KW-1185">Reference proteome</keyword>
<name>A0A162DCL8_9CRUS</name>
<accession>A0A162DCL8</accession>
<protein>
    <submittedName>
        <fullName evidence="1">Uncharacterized protein</fullName>
    </submittedName>
</protein>
<sequence>MRTPHVPFSTKALQTSIYVVLYVPYSRCMTPYGLIMSQGETELQKKGSPDMHFNLPLIKHRNMRER</sequence>
<evidence type="ECO:0000313" key="1">
    <source>
        <dbReference type="EMBL" id="KZS09944.1"/>
    </source>
</evidence>